<dbReference type="EMBL" id="JACHJH010000010">
    <property type="protein sequence ID" value="MBB4895861.1"/>
    <property type="molecule type" value="Genomic_DNA"/>
</dbReference>
<dbReference type="InterPro" id="IPR036396">
    <property type="entry name" value="Cyt_P450_sf"/>
</dbReference>
<dbReference type="Gene3D" id="1.10.630.10">
    <property type="entry name" value="Cytochrome P450"/>
    <property type="match status" value="1"/>
</dbReference>
<dbReference type="CDD" id="cd11030">
    <property type="entry name" value="CYP105-like"/>
    <property type="match status" value="1"/>
</dbReference>
<name>A0A7W7LU96_9ACTN</name>
<dbReference type="GO" id="GO:0004497">
    <property type="term" value="F:monooxygenase activity"/>
    <property type="evidence" value="ECO:0007669"/>
    <property type="project" value="UniProtKB-KW"/>
</dbReference>
<dbReference type="GO" id="GO:0016705">
    <property type="term" value="F:oxidoreductase activity, acting on paired donors, with incorporation or reduction of molecular oxygen"/>
    <property type="evidence" value="ECO:0007669"/>
    <property type="project" value="InterPro"/>
</dbReference>
<evidence type="ECO:0000256" key="1">
    <source>
        <dbReference type="ARBA" id="ARBA00010617"/>
    </source>
</evidence>
<keyword evidence="6 7" id="KW-0503">Monooxygenase</keyword>
<dbReference type="PRINTS" id="PR00385">
    <property type="entry name" value="P450"/>
</dbReference>
<evidence type="ECO:0000313" key="9">
    <source>
        <dbReference type="Proteomes" id="UP000556084"/>
    </source>
</evidence>
<keyword evidence="3 7" id="KW-0479">Metal-binding</keyword>
<gene>
    <name evidence="8" type="ORF">FHS39_004942</name>
</gene>
<evidence type="ECO:0000256" key="5">
    <source>
        <dbReference type="ARBA" id="ARBA00023004"/>
    </source>
</evidence>
<protein>
    <submittedName>
        <fullName evidence="8">Cytochrome P450</fullName>
    </submittedName>
</protein>
<dbReference type="Proteomes" id="UP000556084">
    <property type="component" value="Unassembled WGS sequence"/>
</dbReference>
<keyword evidence="4 7" id="KW-0560">Oxidoreductase</keyword>
<dbReference type="GO" id="GO:0020037">
    <property type="term" value="F:heme binding"/>
    <property type="evidence" value="ECO:0007669"/>
    <property type="project" value="InterPro"/>
</dbReference>
<dbReference type="PANTHER" id="PTHR46696">
    <property type="entry name" value="P450, PUTATIVE (EUROFUNG)-RELATED"/>
    <property type="match status" value="1"/>
</dbReference>
<comment type="similarity">
    <text evidence="1 7">Belongs to the cytochrome P450 family.</text>
</comment>
<keyword evidence="5 7" id="KW-0408">Iron</keyword>
<evidence type="ECO:0000256" key="4">
    <source>
        <dbReference type="ARBA" id="ARBA00023002"/>
    </source>
</evidence>
<accession>A0A7W7LU96</accession>
<dbReference type="Pfam" id="PF00067">
    <property type="entry name" value="p450"/>
    <property type="match status" value="1"/>
</dbReference>
<keyword evidence="2 7" id="KW-0349">Heme</keyword>
<keyword evidence="9" id="KW-1185">Reference proteome</keyword>
<reference evidence="8 9" key="1">
    <citation type="submission" date="2020-08" db="EMBL/GenBank/DDBJ databases">
        <title>Genomic Encyclopedia of Type Strains, Phase III (KMG-III): the genomes of soil and plant-associated and newly described type strains.</title>
        <authorList>
            <person name="Whitman W."/>
        </authorList>
    </citation>
    <scope>NUCLEOTIDE SEQUENCE [LARGE SCALE GENOMIC DNA]</scope>
    <source>
        <strain evidence="8 9">CECT 3266</strain>
    </source>
</reference>
<dbReference type="PROSITE" id="PS00086">
    <property type="entry name" value="CYTOCHROME_P450"/>
    <property type="match status" value="1"/>
</dbReference>
<dbReference type="InterPro" id="IPR017972">
    <property type="entry name" value="Cyt_P450_CS"/>
</dbReference>
<dbReference type="PANTHER" id="PTHR46696:SF1">
    <property type="entry name" value="CYTOCHROME P450 YJIB-RELATED"/>
    <property type="match status" value="1"/>
</dbReference>
<evidence type="ECO:0000256" key="3">
    <source>
        <dbReference type="ARBA" id="ARBA00022723"/>
    </source>
</evidence>
<sequence length="412" mass="45261">MTWHEAGAEFLMTDAETGAGAFPIGRSCPFDPPKEYAALRADRPITRAPLRTGGNTWVLTSHELVRRILTDSRLTAYRPPGALRMQDPDELPPPEKIPLVALDPPEHTVHRRMVANEFTVKRIRGMRPFIQQVVDNCIDAMLANGRCSADLFTALAVPVPSQVICELLGVPYADRERFLRIADVLVDGGSTEQQVATAIDELREFLAELVAGKARAPEQDLLSRLIVKYQEADTYQPDQVISTAQVLLNAGHETTTSMIGLGTLALLDNPDQLAAFKANPSLAPQLVEELMRFLTITDTVCFRTATARIDIGGVTIERGDAILPLSAAANRDPAVYENPDALDIHRSARKHIAFGYGIHQCLGQNLARLELEIVFTTLFARIPDLRLDAPLAGLPYKSDGMIYGVTRVPVAW</sequence>
<dbReference type="FunFam" id="1.10.630.10:FF:000018">
    <property type="entry name" value="Cytochrome P450 monooxygenase"/>
    <property type="match status" value="1"/>
</dbReference>
<dbReference type="RefSeq" id="WP_221463205.1">
    <property type="nucleotide sequence ID" value="NZ_JACHJH010000010.1"/>
</dbReference>
<proteinExistence type="inferred from homology"/>
<evidence type="ECO:0000256" key="2">
    <source>
        <dbReference type="ARBA" id="ARBA00022617"/>
    </source>
</evidence>
<dbReference type="GO" id="GO:0005506">
    <property type="term" value="F:iron ion binding"/>
    <property type="evidence" value="ECO:0007669"/>
    <property type="project" value="InterPro"/>
</dbReference>
<evidence type="ECO:0000256" key="6">
    <source>
        <dbReference type="ARBA" id="ARBA00023033"/>
    </source>
</evidence>
<dbReference type="PRINTS" id="PR00359">
    <property type="entry name" value="BP450"/>
</dbReference>
<comment type="caution">
    <text evidence="8">The sequence shown here is derived from an EMBL/GenBank/DDBJ whole genome shotgun (WGS) entry which is preliminary data.</text>
</comment>
<evidence type="ECO:0000313" key="8">
    <source>
        <dbReference type="EMBL" id="MBB4895861.1"/>
    </source>
</evidence>
<dbReference type="SUPFAM" id="SSF48264">
    <property type="entry name" value="Cytochrome P450"/>
    <property type="match status" value="1"/>
</dbReference>
<organism evidence="8 9">
    <name type="scientific">Streptomyces olivoverticillatus</name>
    <dbReference type="NCBI Taxonomy" id="66427"/>
    <lineage>
        <taxon>Bacteria</taxon>
        <taxon>Bacillati</taxon>
        <taxon>Actinomycetota</taxon>
        <taxon>Actinomycetes</taxon>
        <taxon>Kitasatosporales</taxon>
        <taxon>Streptomycetaceae</taxon>
        <taxon>Streptomyces</taxon>
    </lineage>
</organism>
<dbReference type="InterPro" id="IPR001128">
    <property type="entry name" value="Cyt_P450"/>
</dbReference>
<dbReference type="InterPro" id="IPR002397">
    <property type="entry name" value="Cyt_P450_B"/>
</dbReference>
<dbReference type="AlphaFoldDB" id="A0A7W7LU96"/>
<evidence type="ECO:0000256" key="7">
    <source>
        <dbReference type="RuleBase" id="RU000461"/>
    </source>
</evidence>